<keyword evidence="3" id="KW-0479">Metal-binding</keyword>
<keyword evidence="5" id="KW-0560">Oxidoreductase</keyword>
<protein>
    <recommendedName>
        <fullName evidence="8">Threonine dehydrogenase-like Zn-dependent dehydrogenase</fullName>
    </recommendedName>
</protein>
<dbReference type="SUPFAM" id="SSF50129">
    <property type="entry name" value="GroES-like"/>
    <property type="match status" value="1"/>
</dbReference>
<comment type="caution">
    <text evidence="6">The sequence shown here is derived from an EMBL/GenBank/DDBJ whole genome shotgun (WGS) entry which is preliminary data.</text>
</comment>
<dbReference type="EMBL" id="QKZL01000003">
    <property type="protein sequence ID" value="PZX18214.1"/>
    <property type="molecule type" value="Genomic_DNA"/>
</dbReference>
<gene>
    <name evidence="6" type="ORF">LX81_00843</name>
</gene>
<dbReference type="GO" id="GO:0016491">
    <property type="term" value="F:oxidoreductase activity"/>
    <property type="evidence" value="ECO:0007669"/>
    <property type="project" value="UniProtKB-KW"/>
</dbReference>
<proteinExistence type="inferred from homology"/>
<dbReference type="InterPro" id="IPR011032">
    <property type="entry name" value="GroES-like_sf"/>
</dbReference>
<comment type="cofactor">
    <cofactor evidence="1">
        <name>Zn(2+)</name>
        <dbReference type="ChEBI" id="CHEBI:29105"/>
    </cofactor>
</comment>
<evidence type="ECO:0000313" key="6">
    <source>
        <dbReference type="EMBL" id="PZX18214.1"/>
    </source>
</evidence>
<evidence type="ECO:0000256" key="2">
    <source>
        <dbReference type="ARBA" id="ARBA00008072"/>
    </source>
</evidence>
<reference evidence="6 7" key="1">
    <citation type="submission" date="2018-06" db="EMBL/GenBank/DDBJ databases">
        <title>Genomic Encyclopedia of Archaeal and Bacterial Type Strains, Phase II (KMG-II): from individual species to whole genera.</title>
        <authorList>
            <person name="Goeker M."/>
        </authorList>
    </citation>
    <scope>NUCLEOTIDE SEQUENCE [LARGE SCALE GENOMIC DNA]</scope>
    <source>
        <strain evidence="6 7">DSM 22009</strain>
    </source>
</reference>
<dbReference type="PANTHER" id="PTHR43350:SF19">
    <property type="entry name" value="D-GULOSIDE 3-DEHYDROGENASE"/>
    <property type="match status" value="1"/>
</dbReference>
<name>A0A2W7NNQ3_9RHOB</name>
<keyword evidence="7" id="KW-1185">Reference proteome</keyword>
<dbReference type="Proteomes" id="UP000248916">
    <property type="component" value="Unassembled WGS sequence"/>
</dbReference>
<evidence type="ECO:0000313" key="7">
    <source>
        <dbReference type="Proteomes" id="UP000248916"/>
    </source>
</evidence>
<sequence length="357" mass="37958">MLQRHQTSIEGGAEGWHRSLDHFRWRPANAACCAIGTPAVRTSPALWCIGPGRAEARPGQMGDGVLVEALYSGISRGTERLVLQGRVPESEHDRMRGPAMEGTFPFPVKYGYSAVGRVAEGRLAGRTVFALHPHQTRFRLPEEALTPLPDGLPPTRAVLGANMETALTLLWDSGAGPGDRIAVVGAGVVGALTGYLAARLPGAEVTLVDTNPDRAALAQALGCTFAAPSAAPEDCDVVLHLSATGAGLETAVNCAGFEATVLEGSWYGAGTVPVPLGGAFHSRRLRIVGSQVGRIPTARAPRWTYARRLSKTLDLLRDPVLDMLISGETEFAELPDVYAAILSDPDTLCHRIRYDTQ</sequence>
<keyword evidence="4" id="KW-0862">Zinc</keyword>
<dbReference type="AlphaFoldDB" id="A0A2W7NNQ3"/>
<dbReference type="Gene3D" id="3.90.180.10">
    <property type="entry name" value="Medium-chain alcohol dehydrogenases, catalytic domain"/>
    <property type="match status" value="1"/>
</dbReference>
<dbReference type="GO" id="GO:0046872">
    <property type="term" value="F:metal ion binding"/>
    <property type="evidence" value="ECO:0007669"/>
    <property type="project" value="UniProtKB-KW"/>
</dbReference>
<dbReference type="InterPro" id="IPR036291">
    <property type="entry name" value="NAD(P)-bd_dom_sf"/>
</dbReference>
<evidence type="ECO:0000256" key="4">
    <source>
        <dbReference type="ARBA" id="ARBA00022833"/>
    </source>
</evidence>
<organism evidence="6 7">
    <name type="scientific">Palleronia aestuarii</name>
    <dbReference type="NCBI Taxonomy" id="568105"/>
    <lineage>
        <taxon>Bacteria</taxon>
        <taxon>Pseudomonadati</taxon>
        <taxon>Pseudomonadota</taxon>
        <taxon>Alphaproteobacteria</taxon>
        <taxon>Rhodobacterales</taxon>
        <taxon>Roseobacteraceae</taxon>
        <taxon>Palleronia</taxon>
    </lineage>
</organism>
<dbReference type="Gene3D" id="3.40.50.720">
    <property type="entry name" value="NAD(P)-binding Rossmann-like Domain"/>
    <property type="match status" value="1"/>
</dbReference>
<evidence type="ECO:0000256" key="5">
    <source>
        <dbReference type="ARBA" id="ARBA00023002"/>
    </source>
</evidence>
<dbReference type="CDD" id="cd08255">
    <property type="entry name" value="2-desacetyl-2-hydroxyethyl_bacteriochlorophyllide_like"/>
    <property type="match status" value="1"/>
</dbReference>
<evidence type="ECO:0008006" key="8">
    <source>
        <dbReference type="Google" id="ProtNLM"/>
    </source>
</evidence>
<evidence type="ECO:0000256" key="1">
    <source>
        <dbReference type="ARBA" id="ARBA00001947"/>
    </source>
</evidence>
<evidence type="ECO:0000256" key="3">
    <source>
        <dbReference type="ARBA" id="ARBA00022723"/>
    </source>
</evidence>
<accession>A0A2W7NNQ3</accession>
<dbReference type="SUPFAM" id="SSF51735">
    <property type="entry name" value="NAD(P)-binding Rossmann-fold domains"/>
    <property type="match status" value="1"/>
</dbReference>
<comment type="similarity">
    <text evidence="2">Belongs to the zinc-containing alcohol dehydrogenase family.</text>
</comment>
<dbReference type="PANTHER" id="PTHR43350">
    <property type="entry name" value="NAD-DEPENDENT ALCOHOL DEHYDROGENASE"/>
    <property type="match status" value="1"/>
</dbReference>